<proteinExistence type="predicted"/>
<dbReference type="WBParaSite" id="PTRK_0000244600.1">
    <property type="protein sequence ID" value="PTRK_0000244600.1"/>
    <property type="gene ID" value="PTRK_0000244600"/>
</dbReference>
<keyword evidence="1" id="KW-1185">Reference proteome</keyword>
<sequence length="526" mass="61740">MSKCEEDIQKLIDESNSLTEICDIIHKNGSDSANYFQIHKRYNPGSYIFKVKAENLKDPANTGILLSTFFGSYVSSEKVQEDLSKVPPITKELKKILILEIHDDTREMSKEDKNLLAQKYATFIDFFFNENPNCLSLMLSNKCQILSDFSIYIIKNIKTDKIESIDIDDIFQIINFTKENDLINNDIFMNMTNLKCFYCSINKFGNFKEIEEFENELNLFLEFMKKHKDINFLFGVRSLKKQMNLACKIVEYGHENGLKISMKHLSIFPDIYFSDNIEKKCVALKLRRNLCLAKINIEELKDLDKLKLVLSTFVNLKTISVEFESDFITKSLKEFKDEIKLLEALKNAFNFTTTIENLKKIKISFWQNMERDQNCNIINEKLYDTIFKMILSVFPDTINAIQFNSPNIISESIWNMIASKYTQLEEINLFDVSNIYKNAFSEIKSLKYVVMEMETKVNIPEWVQIVIIKYVIINPHNPVSRDFDIEYYFELFNTTFNCSLKDVFKDDTRQIALLRNIFDWKNVLAL</sequence>
<dbReference type="Proteomes" id="UP000038045">
    <property type="component" value="Unplaced"/>
</dbReference>
<evidence type="ECO:0000313" key="1">
    <source>
        <dbReference type="Proteomes" id="UP000038045"/>
    </source>
</evidence>
<evidence type="ECO:0000313" key="2">
    <source>
        <dbReference type="WBParaSite" id="PTRK_0000244600.1"/>
    </source>
</evidence>
<organism evidence="1 2">
    <name type="scientific">Parastrongyloides trichosuri</name>
    <name type="common">Possum-specific nematode worm</name>
    <dbReference type="NCBI Taxonomy" id="131310"/>
    <lineage>
        <taxon>Eukaryota</taxon>
        <taxon>Metazoa</taxon>
        <taxon>Ecdysozoa</taxon>
        <taxon>Nematoda</taxon>
        <taxon>Chromadorea</taxon>
        <taxon>Rhabditida</taxon>
        <taxon>Tylenchina</taxon>
        <taxon>Panagrolaimomorpha</taxon>
        <taxon>Strongyloidoidea</taxon>
        <taxon>Strongyloididae</taxon>
        <taxon>Parastrongyloides</taxon>
    </lineage>
</organism>
<dbReference type="AlphaFoldDB" id="A0A0N4Z5Q4"/>
<protein>
    <submittedName>
        <fullName evidence="2">ANK_REP_REGION domain-containing protein</fullName>
    </submittedName>
</protein>
<accession>A0A0N4Z5Q4</accession>
<name>A0A0N4Z5Q4_PARTI</name>
<reference evidence="2" key="1">
    <citation type="submission" date="2017-02" db="UniProtKB">
        <authorList>
            <consortium name="WormBaseParasite"/>
        </authorList>
    </citation>
    <scope>IDENTIFICATION</scope>
</reference>